<sequence>MPRTKIPKKRRVTDLCDEPVETLSLDQKIREIEEDIRAAKVTLRVKHSKLLMSMKRFYADARFQINTSGLKSITLGELMKAENKENLATNFSNNGAAPTSLVKPKSVQRSLRKRSNSCSTRSATKRHQEVRSNSCDRSNRNAFDSATKFKTPLNRGIPQIQMVTPKINPNQPVSVLRRPKQGEFAMSLTGSPLMVSNVVSDSMVSVSIPLPDGRVLSILPTEGIDAANLSIDEETRDQLMRLRSNLTKCLQK</sequence>
<feature type="domain" description="Borealin C-terminal" evidence="2">
    <location>
        <begin position="145"/>
        <end position="251"/>
    </location>
</feature>
<evidence type="ECO:0000313" key="3">
    <source>
        <dbReference type="EMBL" id="KAK7595523.1"/>
    </source>
</evidence>
<feature type="compositionally biased region" description="Polar residues" evidence="1">
    <location>
        <begin position="131"/>
        <end position="141"/>
    </location>
</feature>
<accession>A0AAN9TL77</accession>
<evidence type="ECO:0000313" key="4">
    <source>
        <dbReference type="Proteomes" id="UP001367676"/>
    </source>
</evidence>
<gene>
    <name evidence="3" type="ORF">V9T40_013348</name>
</gene>
<evidence type="ECO:0000256" key="1">
    <source>
        <dbReference type="SAM" id="MobiDB-lite"/>
    </source>
</evidence>
<proteinExistence type="predicted"/>
<dbReference type="InterPro" id="IPR046466">
    <property type="entry name" value="Borealin_C"/>
</dbReference>
<dbReference type="Pfam" id="PF10512">
    <property type="entry name" value="Borealin"/>
    <property type="match status" value="1"/>
</dbReference>
<evidence type="ECO:0000259" key="2">
    <source>
        <dbReference type="Pfam" id="PF10512"/>
    </source>
</evidence>
<dbReference type="EMBL" id="JBBCAQ010000018">
    <property type="protein sequence ID" value="KAK7595523.1"/>
    <property type="molecule type" value="Genomic_DNA"/>
</dbReference>
<organism evidence="3 4">
    <name type="scientific">Parthenolecanium corni</name>
    <dbReference type="NCBI Taxonomy" id="536013"/>
    <lineage>
        <taxon>Eukaryota</taxon>
        <taxon>Metazoa</taxon>
        <taxon>Ecdysozoa</taxon>
        <taxon>Arthropoda</taxon>
        <taxon>Hexapoda</taxon>
        <taxon>Insecta</taxon>
        <taxon>Pterygota</taxon>
        <taxon>Neoptera</taxon>
        <taxon>Paraneoptera</taxon>
        <taxon>Hemiptera</taxon>
        <taxon>Sternorrhyncha</taxon>
        <taxon>Coccoidea</taxon>
        <taxon>Coccidae</taxon>
        <taxon>Parthenolecanium</taxon>
    </lineage>
</organism>
<feature type="region of interest" description="Disordered" evidence="1">
    <location>
        <begin position="105"/>
        <end position="141"/>
    </location>
</feature>
<keyword evidence="4" id="KW-1185">Reference proteome</keyword>
<name>A0AAN9TL77_9HEMI</name>
<protein>
    <recommendedName>
        <fullName evidence="2">Borealin C-terminal domain-containing protein</fullName>
    </recommendedName>
</protein>
<dbReference type="AlphaFoldDB" id="A0AAN9TL77"/>
<dbReference type="Proteomes" id="UP001367676">
    <property type="component" value="Unassembled WGS sequence"/>
</dbReference>
<reference evidence="3 4" key="1">
    <citation type="submission" date="2024-03" db="EMBL/GenBank/DDBJ databases">
        <title>Adaptation during the transition from Ophiocordyceps entomopathogen to insect associate is accompanied by gene loss and intensified selection.</title>
        <authorList>
            <person name="Ward C.M."/>
            <person name="Onetto C.A."/>
            <person name="Borneman A.R."/>
        </authorList>
    </citation>
    <scope>NUCLEOTIDE SEQUENCE [LARGE SCALE GENOMIC DNA]</scope>
    <source>
        <strain evidence="3">AWRI1</strain>
        <tissue evidence="3">Single Adult Female</tissue>
    </source>
</reference>
<comment type="caution">
    <text evidence="3">The sequence shown here is derived from an EMBL/GenBank/DDBJ whole genome shotgun (WGS) entry which is preliminary data.</text>
</comment>